<name>A0AAV9Y247_9CRYT</name>
<feature type="domain" description="Apple" evidence="4">
    <location>
        <begin position="384"/>
        <end position="456"/>
    </location>
</feature>
<accession>A0AAV9Y247</accession>
<evidence type="ECO:0000313" key="6">
    <source>
        <dbReference type="Proteomes" id="UP001311799"/>
    </source>
</evidence>
<dbReference type="SMART" id="SM00223">
    <property type="entry name" value="APPLE"/>
    <property type="match status" value="1"/>
</dbReference>
<dbReference type="GO" id="GO:0006508">
    <property type="term" value="P:proteolysis"/>
    <property type="evidence" value="ECO:0007669"/>
    <property type="project" value="InterPro"/>
</dbReference>
<comment type="caution">
    <text evidence="5">The sequence shown here is derived from an EMBL/GenBank/DDBJ whole genome shotgun (WGS) entry which is preliminary data.</text>
</comment>
<dbReference type="Pfam" id="PF00024">
    <property type="entry name" value="PAN_1"/>
    <property type="match status" value="1"/>
</dbReference>
<keyword evidence="2" id="KW-1015">Disulfide bond</keyword>
<evidence type="ECO:0000259" key="4">
    <source>
        <dbReference type="PROSITE" id="PS50948"/>
    </source>
</evidence>
<feature type="signal peptide" evidence="3">
    <location>
        <begin position="1"/>
        <end position="23"/>
    </location>
</feature>
<dbReference type="GO" id="GO:0005576">
    <property type="term" value="C:extracellular region"/>
    <property type="evidence" value="ECO:0007669"/>
    <property type="project" value="InterPro"/>
</dbReference>
<dbReference type="InterPro" id="IPR000177">
    <property type="entry name" value="Apple"/>
</dbReference>
<keyword evidence="1" id="KW-0677">Repeat</keyword>
<evidence type="ECO:0000256" key="2">
    <source>
        <dbReference type="ARBA" id="ARBA00023157"/>
    </source>
</evidence>
<feature type="chain" id="PRO_5043732102" description="Apple domain-containing protein" evidence="3">
    <location>
        <begin position="24"/>
        <end position="688"/>
    </location>
</feature>
<proteinExistence type="predicted"/>
<dbReference type="PROSITE" id="PS50948">
    <property type="entry name" value="PAN"/>
    <property type="match status" value="1"/>
</dbReference>
<dbReference type="InterPro" id="IPR003609">
    <property type="entry name" value="Pan_app"/>
</dbReference>
<evidence type="ECO:0000256" key="3">
    <source>
        <dbReference type="SAM" id="SignalP"/>
    </source>
</evidence>
<dbReference type="Proteomes" id="UP001311799">
    <property type="component" value="Unassembled WGS sequence"/>
</dbReference>
<dbReference type="Gene3D" id="3.50.4.10">
    <property type="entry name" value="Hepatocyte Growth Factor"/>
    <property type="match status" value="1"/>
</dbReference>
<sequence>MNSLIRTLILILNIFISLKITNGETKTPKYFDNGPASSLNVPTLVTSNSTVFSADILNGALSPFSYLKLTGISACGKLQTGTPLPSVCDIDLTLKCNDPSEGSMHIRGNPVMTNHGVIDVTGGSFEMNNGVNRVKGWGYGIFPYLGESSYFEITLVPTLNKRGEYVFMIFGIGYEKAHLSSDPIGINCPFSVGQVIYQNVLWAKTYIIGTSWIKNQIPFPTITTEMKNKLVELRVPSISGSSWKLGGMFLSSLHVPVNPSIHIGNTDMKIILSCPTNKNNLLISLNGTGIITLSHLTSNSTNMDLLRQFNQNNIFFQDKFPHKLYNGIVVEVVLTRSIYASSTVIYLTDYPLPNFFECSSDHIKVYVKHSNWAPLYISNYTNSCHEYGSSFKGVNLFSIPTFLSPEQCQNTCSQTVDCEFWEYNNNDNICSGYTSENYSFKRDSSTYKMITGSVSCPCYSHNVNLLTPVMNKSSSIKVSSGTVDDPAECQAMVLENYGLNAYFVYNKFKKECYKYGIVTTDTLPYYDSNTIIGPSICHDYIYAHGVSKYMNELELLQTIKINTNVTDHYGELCRAYCTVNNNCQIYELTHLYECMLFAIKNKQSLKSYYDIVEKSWPNPNVILMGVNTPLDLSYSKRGSESIIHIEVGDLSLDLKKSSGTGDHPPQVIRKGVALTSILCLITLSLLLI</sequence>
<evidence type="ECO:0000313" key="5">
    <source>
        <dbReference type="EMBL" id="KAK6590803.1"/>
    </source>
</evidence>
<keyword evidence="6" id="KW-1185">Reference proteome</keyword>
<dbReference type="AlphaFoldDB" id="A0AAV9Y247"/>
<keyword evidence="3" id="KW-0732">Signal</keyword>
<dbReference type="EMBL" id="JAWDEY010000004">
    <property type="protein sequence ID" value="KAK6590803.1"/>
    <property type="molecule type" value="Genomic_DNA"/>
</dbReference>
<evidence type="ECO:0000256" key="1">
    <source>
        <dbReference type="ARBA" id="ARBA00022737"/>
    </source>
</evidence>
<reference evidence="5 6" key="1">
    <citation type="submission" date="2023-10" db="EMBL/GenBank/DDBJ databases">
        <title>Comparative genomics analysis reveals potential genetic determinants of host preference in Cryptosporidium xiaoi.</title>
        <authorList>
            <person name="Xiao L."/>
            <person name="Li J."/>
        </authorList>
    </citation>
    <scope>NUCLEOTIDE SEQUENCE [LARGE SCALE GENOMIC DNA]</scope>
    <source>
        <strain evidence="5 6">52996</strain>
    </source>
</reference>
<protein>
    <recommendedName>
        <fullName evidence="4">Apple domain-containing protein</fullName>
    </recommendedName>
</protein>
<gene>
    <name evidence="5" type="ORF">RS030_132039</name>
</gene>
<organism evidence="5 6">
    <name type="scientific">Cryptosporidium xiaoi</name>
    <dbReference type="NCBI Taxonomy" id="659607"/>
    <lineage>
        <taxon>Eukaryota</taxon>
        <taxon>Sar</taxon>
        <taxon>Alveolata</taxon>
        <taxon>Apicomplexa</taxon>
        <taxon>Conoidasida</taxon>
        <taxon>Coccidia</taxon>
        <taxon>Eucoccidiorida</taxon>
        <taxon>Eimeriorina</taxon>
        <taxon>Cryptosporidiidae</taxon>
        <taxon>Cryptosporidium</taxon>
    </lineage>
</organism>